<accession>A0A1G9N6D1</accession>
<evidence type="ECO:0000259" key="3">
    <source>
        <dbReference type="PROSITE" id="PS51781"/>
    </source>
</evidence>
<dbReference type="PANTHER" id="PTHR39160:SF4">
    <property type="entry name" value="RESUSCITATION-PROMOTING FACTOR RPFB"/>
    <property type="match status" value="1"/>
</dbReference>
<organism evidence="4 5">
    <name type="scientific">Romboutsia lituseburensis DSM 797</name>
    <dbReference type="NCBI Taxonomy" id="1121325"/>
    <lineage>
        <taxon>Bacteria</taxon>
        <taxon>Bacillati</taxon>
        <taxon>Bacillota</taxon>
        <taxon>Clostridia</taxon>
        <taxon>Peptostreptococcales</taxon>
        <taxon>Peptostreptococcaceae</taxon>
        <taxon>Romboutsia</taxon>
    </lineage>
</organism>
<dbReference type="Pfam" id="PF06725">
    <property type="entry name" value="3D"/>
    <property type="match status" value="1"/>
</dbReference>
<name>A0A1G9N6D1_9FIRM</name>
<keyword evidence="5" id="KW-1185">Reference proteome</keyword>
<evidence type="ECO:0000256" key="1">
    <source>
        <dbReference type="ARBA" id="ARBA00022729"/>
    </source>
</evidence>
<keyword evidence="1" id="KW-0732">Signal</keyword>
<dbReference type="STRING" id="1121325.SAMN04515677_103496"/>
<dbReference type="Gene3D" id="2.30.30.40">
    <property type="entry name" value="SH3 Domains"/>
    <property type="match status" value="2"/>
</dbReference>
<dbReference type="InterPro" id="IPR010611">
    <property type="entry name" value="3D_dom"/>
</dbReference>
<feature type="compositionally biased region" description="Low complexity" evidence="2">
    <location>
        <begin position="190"/>
        <end position="218"/>
    </location>
</feature>
<dbReference type="SMART" id="SM00287">
    <property type="entry name" value="SH3b"/>
    <property type="match status" value="2"/>
</dbReference>
<dbReference type="CDD" id="cd14667">
    <property type="entry name" value="3D_containing_proteins"/>
    <property type="match status" value="1"/>
</dbReference>
<dbReference type="InterPro" id="IPR059180">
    <property type="entry name" value="3D_YorM"/>
</dbReference>
<dbReference type="Pfam" id="PF08239">
    <property type="entry name" value="SH3_3"/>
    <property type="match status" value="2"/>
</dbReference>
<dbReference type="InterPro" id="IPR051933">
    <property type="entry name" value="Resuscitation_pf_RpfB"/>
</dbReference>
<reference evidence="4 5" key="1">
    <citation type="submission" date="2016-10" db="EMBL/GenBank/DDBJ databases">
        <authorList>
            <person name="de Groot N.N."/>
        </authorList>
    </citation>
    <scope>NUCLEOTIDE SEQUENCE [LARGE SCALE GENOMIC DNA]</scope>
    <source>
        <strain evidence="4 5">DSM 797</strain>
    </source>
</reference>
<dbReference type="SUPFAM" id="SSF50685">
    <property type="entry name" value="Barwin-like endoglucanases"/>
    <property type="match status" value="1"/>
</dbReference>
<protein>
    <submittedName>
        <fullName evidence="4">3D (Asp-Asp-Asp) domain-containing protein</fullName>
    </submittedName>
</protein>
<dbReference type="GO" id="GO:0019867">
    <property type="term" value="C:outer membrane"/>
    <property type="evidence" value="ECO:0007669"/>
    <property type="project" value="InterPro"/>
</dbReference>
<dbReference type="EMBL" id="FNGW01000003">
    <property type="protein sequence ID" value="SDL82079.1"/>
    <property type="molecule type" value="Genomic_DNA"/>
</dbReference>
<dbReference type="InterPro" id="IPR003646">
    <property type="entry name" value="SH3-like_bac-type"/>
</dbReference>
<sequence>MSMNKKLRKSLIITLGLTIGGFYATTNSIYAAQNEMVNADSLNIRKGPSIQYETVGSLQKGSVIEILETKDGWNKIKLSEEKEGWVSSDFTVKEKGSVTASKLNIRKGPSTENDKIGSLEKGKTIEILETENNWFKIKLEDEKSEDKKENKKIEEFGWVSSEHIFTESQKIKEEKQKALDAQNIVKNNTIVSNVSSNQSSDTSSNTNSNEENTSSSTNGRTLTVNASAYSGHTITATGTTPKWGTIAVDPSIIPYGTKVYIPMFDKVFIAEDCGGAIKGNKIDIFMNSEQECVNFGRKNIEIKILG</sequence>
<feature type="region of interest" description="Disordered" evidence="2">
    <location>
        <begin position="190"/>
        <end position="221"/>
    </location>
</feature>
<evidence type="ECO:0000256" key="2">
    <source>
        <dbReference type="SAM" id="MobiDB-lite"/>
    </source>
</evidence>
<dbReference type="PROSITE" id="PS51781">
    <property type="entry name" value="SH3B"/>
    <property type="match status" value="1"/>
</dbReference>
<evidence type="ECO:0000313" key="5">
    <source>
        <dbReference type="Proteomes" id="UP000199068"/>
    </source>
</evidence>
<feature type="domain" description="SH3b" evidence="3">
    <location>
        <begin position="32"/>
        <end position="95"/>
    </location>
</feature>
<dbReference type="RefSeq" id="WP_092725206.1">
    <property type="nucleotide sequence ID" value="NZ_FNGW01000003.1"/>
</dbReference>
<dbReference type="Gene3D" id="2.40.40.10">
    <property type="entry name" value="RlpA-like domain"/>
    <property type="match status" value="1"/>
</dbReference>
<proteinExistence type="predicted"/>
<dbReference type="PANTHER" id="PTHR39160">
    <property type="entry name" value="CELL WALL-BINDING PROTEIN YOCH"/>
    <property type="match status" value="1"/>
</dbReference>
<gene>
    <name evidence="4" type="ORF">SAMN04515677_103496</name>
</gene>
<dbReference type="GO" id="GO:0004553">
    <property type="term" value="F:hydrolase activity, hydrolyzing O-glycosyl compounds"/>
    <property type="evidence" value="ECO:0007669"/>
    <property type="project" value="InterPro"/>
</dbReference>
<evidence type="ECO:0000313" key="4">
    <source>
        <dbReference type="EMBL" id="SDL82079.1"/>
    </source>
</evidence>
<dbReference type="GO" id="GO:0009254">
    <property type="term" value="P:peptidoglycan turnover"/>
    <property type="evidence" value="ECO:0007669"/>
    <property type="project" value="InterPro"/>
</dbReference>
<dbReference type="InterPro" id="IPR036908">
    <property type="entry name" value="RlpA-like_sf"/>
</dbReference>
<dbReference type="AlphaFoldDB" id="A0A1G9N6D1"/>
<dbReference type="Proteomes" id="UP000199068">
    <property type="component" value="Unassembled WGS sequence"/>
</dbReference>